<accession>A0ABS1BWY6</accession>
<reference evidence="2 3" key="1">
    <citation type="submission" date="2020-12" db="EMBL/GenBank/DDBJ databases">
        <title>Bacterial novel species Adhaeribacter sp. BT258 isolated from soil.</title>
        <authorList>
            <person name="Jung H.-Y."/>
        </authorList>
    </citation>
    <scope>NUCLEOTIDE SEQUENCE [LARGE SCALE GENOMIC DNA]</scope>
    <source>
        <strain evidence="2 3">BT258</strain>
    </source>
</reference>
<organism evidence="2 3">
    <name type="scientific">Adhaeribacter terrigena</name>
    <dbReference type="NCBI Taxonomy" id="2793070"/>
    <lineage>
        <taxon>Bacteria</taxon>
        <taxon>Pseudomonadati</taxon>
        <taxon>Bacteroidota</taxon>
        <taxon>Cytophagia</taxon>
        <taxon>Cytophagales</taxon>
        <taxon>Hymenobacteraceae</taxon>
        <taxon>Adhaeribacter</taxon>
    </lineage>
</organism>
<evidence type="ECO:0000313" key="3">
    <source>
        <dbReference type="Proteomes" id="UP000644147"/>
    </source>
</evidence>
<feature type="chain" id="PRO_5045716223" description="Outer membrane protein beta-barrel domain-containing protein" evidence="1">
    <location>
        <begin position="22"/>
        <end position="254"/>
    </location>
</feature>
<keyword evidence="1" id="KW-0732">Signal</keyword>
<protein>
    <recommendedName>
        <fullName evidence="4">Outer membrane protein beta-barrel domain-containing protein</fullName>
    </recommendedName>
</protein>
<evidence type="ECO:0000256" key="1">
    <source>
        <dbReference type="SAM" id="SignalP"/>
    </source>
</evidence>
<gene>
    <name evidence="2" type="ORF">I5M27_01125</name>
</gene>
<dbReference type="RefSeq" id="WP_200504191.1">
    <property type="nucleotide sequence ID" value="NZ_JAEHFX010000001.1"/>
</dbReference>
<keyword evidence="3" id="KW-1185">Reference proteome</keyword>
<comment type="caution">
    <text evidence="2">The sequence shown here is derived from an EMBL/GenBank/DDBJ whole genome shotgun (WGS) entry which is preliminary data.</text>
</comment>
<evidence type="ECO:0008006" key="4">
    <source>
        <dbReference type="Google" id="ProtNLM"/>
    </source>
</evidence>
<proteinExistence type="predicted"/>
<dbReference type="EMBL" id="JAEHFX010000001">
    <property type="protein sequence ID" value="MBK0401564.1"/>
    <property type="molecule type" value="Genomic_DNA"/>
</dbReference>
<name>A0ABS1BWY6_9BACT</name>
<evidence type="ECO:0000313" key="2">
    <source>
        <dbReference type="EMBL" id="MBK0401564.1"/>
    </source>
</evidence>
<feature type="signal peptide" evidence="1">
    <location>
        <begin position="1"/>
        <end position="21"/>
    </location>
</feature>
<sequence length="254" mass="29174">MPKYIFAVALLLQLFSWETKAQSRNTDSLMHIPMIYAAAGFDVSGGDLAKRFGNNFEVGGGFMFKTKKNWLFGADFSYMFGDKVKEKPLNSLLSRDGFLLGEDGLDADVRITERGTKLPIFKAGKLFSAPVGRASINSGFFVMGGLGFMQHKINYEDVTRSVPQIRGEYKKGYDRLTNGLAVTQNLGYMYLDKRRRINFFANLEFTQAFTKNRREYNFDEMRKDDASRLDLLYGIKLGWIFPIYKKLPQEFYYD</sequence>
<dbReference type="Proteomes" id="UP000644147">
    <property type="component" value="Unassembled WGS sequence"/>
</dbReference>